<keyword evidence="3" id="KW-1185">Reference proteome</keyword>
<evidence type="ECO:0000313" key="3">
    <source>
        <dbReference type="Proteomes" id="UP000078559"/>
    </source>
</evidence>
<dbReference type="AlphaFoldDB" id="A0A194VU66"/>
<protein>
    <submittedName>
        <fullName evidence="2">Uncharacterized protein</fullName>
    </submittedName>
</protein>
<organism evidence="2 3">
    <name type="scientific">Cytospora mali</name>
    <name type="common">Apple Valsa canker fungus</name>
    <name type="synonym">Valsa mali</name>
    <dbReference type="NCBI Taxonomy" id="578113"/>
    <lineage>
        <taxon>Eukaryota</taxon>
        <taxon>Fungi</taxon>
        <taxon>Dikarya</taxon>
        <taxon>Ascomycota</taxon>
        <taxon>Pezizomycotina</taxon>
        <taxon>Sordariomycetes</taxon>
        <taxon>Sordariomycetidae</taxon>
        <taxon>Diaporthales</taxon>
        <taxon>Cytosporaceae</taxon>
        <taxon>Cytospora</taxon>
    </lineage>
</organism>
<evidence type="ECO:0000313" key="2">
    <source>
        <dbReference type="EMBL" id="KUI67749.1"/>
    </source>
</evidence>
<dbReference type="EMBL" id="CM003100">
    <property type="protein sequence ID" value="KUI67749.1"/>
    <property type="molecule type" value="Genomic_DNA"/>
</dbReference>
<proteinExistence type="predicted"/>
<feature type="compositionally biased region" description="Basic and acidic residues" evidence="1">
    <location>
        <begin position="19"/>
        <end position="33"/>
    </location>
</feature>
<name>A0A194VU66_CYTMA</name>
<evidence type="ECO:0000256" key="1">
    <source>
        <dbReference type="SAM" id="MobiDB-lite"/>
    </source>
</evidence>
<feature type="compositionally biased region" description="Polar residues" evidence="1">
    <location>
        <begin position="38"/>
        <end position="48"/>
    </location>
</feature>
<gene>
    <name evidence="2" type="ORF">VM1G_11461</name>
</gene>
<feature type="region of interest" description="Disordered" evidence="1">
    <location>
        <begin position="19"/>
        <end position="73"/>
    </location>
</feature>
<accession>A0A194VU66</accession>
<dbReference type="Proteomes" id="UP000078559">
    <property type="component" value="Chromosome 3"/>
</dbReference>
<dbReference type="SMR" id="A0A194VU66"/>
<reference evidence="2" key="1">
    <citation type="submission" date="2014-12" db="EMBL/GenBank/DDBJ databases">
        <title>Genome Sequence of Valsa Canker Pathogens Uncovers a Specific Adaption of Colonization on Woody Bark.</title>
        <authorList>
            <person name="Yin Z."/>
            <person name="Liu H."/>
            <person name="Gao X."/>
            <person name="Li Z."/>
            <person name="Song N."/>
            <person name="Ke X."/>
            <person name="Dai Q."/>
            <person name="Wu Y."/>
            <person name="Sun Y."/>
            <person name="Xu J.-R."/>
            <person name="Kang Z.K."/>
            <person name="Wang L."/>
            <person name="Huang L."/>
        </authorList>
    </citation>
    <scope>NUCLEOTIDE SEQUENCE [LARGE SCALE GENOMIC DNA]</scope>
    <source>
        <strain evidence="2">03-8</strain>
    </source>
</reference>
<sequence length="95" mass="11154">MDEQYWKCEVEALKPYRYQKEYEVRHERSREESSQSSPKPTAPSQSTRAPRARQDARLPKAPARKRQRTTSVAALACRIRRHGNMQSLSIVLRQQ</sequence>